<evidence type="ECO:0008006" key="5">
    <source>
        <dbReference type="Google" id="ProtNLM"/>
    </source>
</evidence>
<dbReference type="EMBL" id="BAABFB010000075">
    <property type="protein sequence ID" value="GAA4490344.1"/>
    <property type="molecule type" value="Genomic_DNA"/>
</dbReference>
<keyword evidence="2" id="KW-0732">Signal</keyword>
<dbReference type="SUPFAM" id="SSF110087">
    <property type="entry name" value="DR1885-like metal-binding protein"/>
    <property type="match status" value="1"/>
</dbReference>
<feature type="chain" id="PRO_5046891633" description="Copper(I)-binding protein" evidence="2">
    <location>
        <begin position="35"/>
        <end position="212"/>
    </location>
</feature>
<feature type="region of interest" description="Disordered" evidence="1">
    <location>
        <begin position="183"/>
        <end position="212"/>
    </location>
</feature>
<evidence type="ECO:0000313" key="3">
    <source>
        <dbReference type="EMBL" id="GAA4490344.1"/>
    </source>
</evidence>
<evidence type="ECO:0000256" key="2">
    <source>
        <dbReference type="SAM" id="SignalP"/>
    </source>
</evidence>
<proteinExistence type="predicted"/>
<accession>A0ABP8PPT3</accession>
<gene>
    <name evidence="3" type="ORF">GCM10023094_53460</name>
</gene>
<dbReference type="InterPro" id="IPR007410">
    <property type="entry name" value="LpqE-like"/>
</dbReference>
<dbReference type="Pfam" id="PF04314">
    <property type="entry name" value="PCuAC"/>
    <property type="match status" value="1"/>
</dbReference>
<protein>
    <recommendedName>
        <fullName evidence="5">Copper(I)-binding protein</fullName>
    </recommendedName>
</protein>
<reference evidence="4" key="1">
    <citation type="journal article" date="2019" name="Int. J. Syst. Evol. Microbiol.">
        <title>The Global Catalogue of Microorganisms (GCM) 10K type strain sequencing project: providing services to taxonomists for standard genome sequencing and annotation.</title>
        <authorList>
            <consortium name="The Broad Institute Genomics Platform"/>
            <consortium name="The Broad Institute Genome Sequencing Center for Infectious Disease"/>
            <person name="Wu L."/>
            <person name="Ma J."/>
        </authorList>
    </citation>
    <scope>NUCLEOTIDE SEQUENCE [LARGE SCALE GENOMIC DNA]</scope>
    <source>
        <strain evidence="4">JCM 32206</strain>
    </source>
</reference>
<feature type="compositionally biased region" description="Gly residues" evidence="1">
    <location>
        <begin position="203"/>
        <end position="212"/>
    </location>
</feature>
<dbReference type="Proteomes" id="UP001501183">
    <property type="component" value="Unassembled WGS sequence"/>
</dbReference>
<organism evidence="3 4">
    <name type="scientific">Rhodococcus olei</name>
    <dbReference type="NCBI Taxonomy" id="2161675"/>
    <lineage>
        <taxon>Bacteria</taxon>
        <taxon>Bacillati</taxon>
        <taxon>Actinomycetota</taxon>
        <taxon>Actinomycetes</taxon>
        <taxon>Mycobacteriales</taxon>
        <taxon>Nocardiaceae</taxon>
        <taxon>Rhodococcus</taxon>
    </lineage>
</organism>
<name>A0ABP8PPT3_9NOCA</name>
<feature type="signal peptide" evidence="2">
    <location>
        <begin position="1"/>
        <end position="34"/>
    </location>
</feature>
<dbReference type="Gene3D" id="2.60.40.1890">
    <property type="entry name" value="PCu(A)C copper chaperone"/>
    <property type="match status" value="1"/>
</dbReference>
<evidence type="ECO:0000256" key="1">
    <source>
        <dbReference type="SAM" id="MobiDB-lite"/>
    </source>
</evidence>
<evidence type="ECO:0000313" key="4">
    <source>
        <dbReference type="Proteomes" id="UP001501183"/>
    </source>
</evidence>
<dbReference type="InterPro" id="IPR036182">
    <property type="entry name" value="PCuAC_sf"/>
</dbReference>
<comment type="caution">
    <text evidence="3">The sequence shown here is derived from an EMBL/GenBank/DDBJ whole genome shotgun (WGS) entry which is preliminary data.</text>
</comment>
<keyword evidence="4" id="KW-1185">Reference proteome</keyword>
<sequence length="212" mass="21584">MEDTPVTALNASTRRVATAVALAAAAAISLSACSAGQITQTATQVAAVNGNYANQGDISLRNVHIVYPNSAEYSLEPGGKAALAFTAINENESKADRLAKISTDKAKSVTIAGEVGGRIIEPQTAMGAGVPDVTVTDDGKKLETDLVAVVLNDIEEGVYPGLTVPITFTFERAGDITVQVPVDAGPTRERHESAKSGNAGAEPLGGGEAGGH</sequence>